<evidence type="ECO:0000256" key="5">
    <source>
        <dbReference type="HAMAP-Rule" id="MF_01114"/>
    </source>
</evidence>
<organism evidence="8 9">
    <name type="scientific">Egicoccus halophilus</name>
    <dbReference type="NCBI Taxonomy" id="1670830"/>
    <lineage>
        <taxon>Bacteria</taxon>
        <taxon>Bacillati</taxon>
        <taxon>Actinomycetota</taxon>
        <taxon>Nitriliruptoria</taxon>
        <taxon>Egicoccales</taxon>
        <taxon>Egicoccaceae</taxon>
        <taxon>Egicoccus</taxon>
    </lineage>
</organism>
<feature type="compositionally biased region" description="Pro residues" evidence="6">
    <location>
        <begin position="32"/>
        <end position="42"/>
    </location>
</feature>
<keyword evidence="4 5" id="KW-0963">Cytoplasm</keyword>
<evidence type="ECO:0000313" key="8">
    <source>
        <dbReference type="EMBL" id="GGI06600.1"/>
    </source>
</evidence>
<sequence length="286" mass="30491">MADDATDPVPFQDAEAWLAARGVRRDPIRVPLTPPDAPTPADPPRRTDGAGPDAVDPSTLAEPAPSAPAEPVAATFVDSGSSVTGGGPAPGAREAGRLAGDALDEAVRRADERAARPDPSAPRLEDDVAEAVAFLRRSTAMAPQSESRLRTKLRERETPHAVVELALTQARRERLVDDAAMVGALVEERRRKGHAPARIRRDLRQRGFDEALLDAALAPAEQEDAEAAAYALAQEKAQRCTGLAPEAAFRRVAAHVVRRGYPEGLARKVAREAVFTARDAERTAGH</sequence>
<dbReference type="Pfam" id="PF02631">
    <property type="entry name" value="RecX_HTH2"/>
    <property type="match status" value="1"/>
</dbReference>
<dbReference type="PANTHER" id="PTHR33602:SF1">
    <property type="entry name" value="REGULATORY PROTEIN RECX FAMILY PROTEIN"/>
    <property type="match status" value="1"/>
</dbReference>
<dbReference type="InterPro" id="IPR053924">
    <property type="entry name" value="RecX_HTH_2nd"/>
</dbReference>
<protein>
    <recommendedName>
        <fullName evidence="3 5">Regulatory protein RecX</fullName>
    </recommendedName>
</protein>
<reference evidence="8" key="2">
    <citation type="submission" date="2020-09" db="EMBL/GenBank/DDBJ databases">
        <authorList>
            <person name="Sun Q."/>
            <person name="Zhou Y."/>
        </authorList>
    </citation>
    <scope>NUCLEOTIDE SEQUENCE</scope>
    <source>
        <strain evidence="8">CGMCC 1.14988</strain>
    </source>
</reference>
<evidence type="ECO:0000256" key="4">
    <source>
        <dbReference type="ARBA" id="ARBA00022490"/>
    </source>
</evidence>
<dbReference type="EMBL" id="BMHA01000006">
    <property type="protein sequence ID" value="GGI06600.1"/>
    <property type="molecule type" value="Genomic_DNA"/>
</dbReference>
<feature type="domain" description="RecX second three-helical" evidence="7">
    <location>
        <begin position="177"/>
        <end position="217"/>
    </location>
</feature>
<evidence type="ECO:0000256" key="2">
    <source>
        <dbReference type="ARBA" id="ARBA00009695"/>
    </source>
</evidence>
<dbReference type="InterPro" id="IPR036388">
    <property type="entry name" value="WH-like_DNA-bd_sf"/>
</dbReference>
<evidence type="ECO:0000259" key="7">
    <source>
        <dbReference type="Pfam" id="PF02631"/>
    </source>
</evidence>
<evidence type="ECO:0000256" key="6">
    <source>
        <dbReference type="SAM" id="MobiDB-lite"/>
    </source>
</evidence>
<evidence type="ECO:0000256" key="1">
    <source>
        <dbReference type="ARBA" id="ARBA00004496"/>
    </source>
</evidence>
<dbReference type="GO" id="GO:0006282">
    <property type="term" value="P:regulation of DNA repair"/>
    <property type="evidence" value="ECO:0007669"/>
    <property type="project" value="UniProtKB-UniRule"/>
</dbReference>
<comment type="similarity">
    <text evidence="2 5">Belongs to the RecX family.</text>
</comment>
<evidence type="ECO:0000313" key="9">
    <source>
        <dbReference type="Proteomes" id="UP000650511"/>
    </source>
</evidence>
<feature type="compositionally biased region" description="Low complexity" evidence="6">
    <location>
        <begin position="90"/>
        <end position="101"/>
    </location>
</feature>
<dbReference type="Proteomes" id="UP000650511">
    <property type="component" value="Unassembled WGS sequence"/>
</dbReference>
<gene>
    <name evidence="5" type="primary">recX</name>
    <name evidence="8" type="ORF">GCM10011354_19900</name>
</gene>
<comment type="subcellular location">
    <subcellularLocation>
        <location evidence="1 5">Cytoplasm</location>
    </subcellularLocation>
</comment>
<reference evidence="8" key="1">
    <citation type="journal article" date="2014" name="Int. J. Syst. Evol. Microbiol.">
        <title>Complete genome sequence of Corynebacterium casei LMG S-19264T (=DSM 44701T), isolated from a smear-ripened cheese.</title>
        <authorList>
            <consortium name="US DOE Joint Genome Institute (JGI-PGF)"/>
            <person name="Walter F."/>
            <person name="Albersmeier A."/>
            <person name="Kalinowski J."/>
            <person name="Ruckert C."/>
        </authorList>
    </citation>
    <scope>NUCLEOTIDE SEQUENCE</scope>
    <source>
        <strain evidence="8">CGMCC 1.14988</strain>
    </source>
</reference>
<evidence type="ECO:0000256" key="3">
    <source>
        <dbReference type="ARBA" id="ARBA00018111"/>
    </source>
</evidence>
<dbReference type="OrthoDB" id="7066780at2"/>
<keyword evidence="9" id="KW-1185">Reference proteome</keyword>
<name>A0A8J3A8J4_9ACTN</name>
<dbReference type="HAMAP" id="MF_01114">
    <property type="entry name" value="RecX"/>
    <property type="match status" value="1"/>
</dbReference>
<dbReference type="AlphaFoldDB" id="A0A8J3A8J4"/>
<comment type="caution">
    <text evidence="8">The sequence shown here is derived from an EMBL/GenBank/DDBJ whole genome shotgun (WGS) entry which is preliminary data.</text>
</comment>
<feature type="compositionally biased region" description="Basic and acidic residues" evidence="6">
    <location>
        <begin position="105"/>
        <end position="116"/>
    </location>
</feature>
<proteinExistence type="inferred from homology"/>
<dbReference type="GO" id="GO:0005737">
    <property type="term" value="C:cytoplasm"/>
    <property type="evidence" value="ECO:0007669"/>
    <property type="project" value="UniProtKB-SubCell"/>
</dbReference>
<comment type="function">
    <text evidence="5">Modulates RecA activity.</text>
</comment>
<dbReference type="PANTHER" id="PTHR33602">
    <property type="entry name" value="REGULATORY PROTEIN RECX FAMILY PROTEIN"/>
    <property type="match status" value="1"/>
</dbReference>
<feature type="compositionally biased region" description="Low complexity" evidence="6">
    <location>
        <begin position="57"/>
        <end position="75"/>
    </location>
</feature>
<accession>A0A8J3A8J4</accession>
<feature type="region of interest" description="Disordered" evidence="6">
    <location>
        <begin position="21"/>
        <end position="124"/>
    </location>
</feature>
<dbReference type="Gene3D" id="1.10.10.10">
    <property type="entry name" value="Winged helix-like DNA-binding domain superfamily/Winged helix DNA-binding domain"/>
    <property type="match status" value="1"/>
</dbReference>
<dbReference type="InterPro" id="IPR003783">
    <property type="entry name" value="Regulatory_RecX"/>
</dbReference>
<dbReference type="RefSeq" id="WP_130650469.1">
    <property type="nucleotide sequence ID" value="NZ_BMHA01000006.1"/>
</dbReference>